<protein>
    <submittedName>
        <fullName evidence="1">Uncharacterized protein</fullName>
    </submittedName>
</protein>
<reference evidence="1" key="1">
    <citation type="journal article" date="2014" name="Front. Microbiol.">
        <title>High frequency of phylogenetically diverse reductive dehalogenase-homologous genes in deep subseafloor sedimentary metagenomes.</title>
        <authorList>
            <person name="Kawai M."/>
            <person name="Futagami T."/>
            <person name="Toyoda A."/>
            <person name="Takaki Y."/>
            <person name="Nishi S."/>
            <person name="Hori S."/>
            <person name="Arai W."/>
            <person name="Tsubouchi T."/>
            <person name="Morono Y."/>
            <person name="Uchiyama I."/>
            <person name="Ito T."/>
            <person name="Fujiyama A."/>
            <person name="Inagaki F."/>
            <person name="Takami H."/>
        </authorList>
    </citation>
    <scope>NUCLEOTIDE SEQUENCE</scope>
    <source>
        <strain evidence="1">Expedition CK06-06</strain>
    </source>
</reference>
<organism evidence="1">
    <name type="scientific">marine sediment metagenome</name>
    <dbReference type="NCBI Taxonomy" id="412755"/>
    <lineage>
        <taxon>unclassified sequences</taxon>
        <taxon>metagenomes</taxon>
        <taxon>ecological metagenomes</taxon>
    </lineage>
</organism>
<sequence length="134" mass="14357">MAVTNQQLHDRLKDIIEALSLIADQPKAIVVPSGIGPNFSQVTAAIENQTTTLSSNHSAEMATLGLLVDGLEAQLATLLLQTDGLESELAEVKVNTDQASGSGESIAQLLEKFQDKRVNDWLGQMDGRLDTINT</sequence>
<comment type="caution">
    <text evidence="1">The sequence shown here is derived from an EMBL/GenBank/DDBJ whole genome shotgun (WGS) entry which is preliminary data.</text>
</comment>
<proteinExistence type="predicted"/>
<dbReference type="EMBL" id="BART01030228">
    <property type="protein sequence ID" value="GAH15510.1"/>
    <property type="molecule type" value="Genomic_DNA"/>
</dbReference>
<evidence type="ECO:0000313" key="1">
    <source>
        <dbReference type="EMBL" id="GAH15510.1"/>
    </source>
</evidence>
<gene>
    <name evidence="1" type="ORF">S01H4_52838</name>
</gene>
<name>X1E561_9ZZZZ</name>
<dbReference type="AlphaFoldDB" id="X1E561"/>
<feature type="non-terminal residue" evidence="1">
    <location>
        <position position="134"/>
    </location>
</feature>
<accession>X1E561</accession>